<proteinExistence type="predicted"/>
<dbReference type="GO" id="GO:0030655">
    <property type="term" value="P:beta-lactam antibiotic catabolic process"/>
    <property type="evidence" value="ECO:0007669"/>
    <property type="project" value="InterPro"/>
</dbReference>
<dbReference type="InterPro" id="IPR012338">
    <property type="entry name" value="Beta-lactam/transpept-like"/>
</dbReference>
<protein>
    <recommendedName>
        <fullName evidence="1">Beta-lactamase</fullName>
    </recommendedName>
    <alternativeName>
        <fullName evidence="2">Penicillinase</fullName>
    </alternativeName>
</protein>
<evidence type="ECO:0000256" key="2">
    <source>
        <dbReference type="ARBA" id="ARBA00030171"/>
    </source>
</evidence>
<evidence type="ECO:0000313" key="6">
    <source>
        <dbReference type="EMBL" id="MDR7338296.1"/>
    </source>
</evidence>
<dbReference type="RefSeq" id="WP_270122697.1">
    <property type="nucleotide sequence ID" value="NZ_BAAAOM010000005.1"/>
</dbReference>
<dbReference type="PANTHER" id="PTHR35333:SF3">
    <property type="entry name" value="BETA-LACTAMASE-TYPE TRANSPEPTIDASE FOLD CONTAINING PROTEIN"/>
    <property type="match status" value="1"/>
</dbReference>
<dbReference type="InterPro" id="IPR006311">
    <property type="entry name" value="TAT_signal"/>
</dbReference>
<evidence type="ECO:0000256" key="3">
    <source>
        <dbReference type="SAM" id="MobiDB-lite"/>
    </source>
</evidence>
<dbReference type="GO" id="GO:0008800">
    <property type="term" value="F:beta-lactamase activity"/>
    <property type="evidence" value="ECO:0007669"/>
    <property type="project" value="InterPro"/>
</dbReference>
<name>A0A9X3PJ48_9ACTN</name>
<evidence type="ECO:0000256" key="1">
    <source>
        <dbReference type="ARBA" id="ARBA00018879"/>
    </source>
</evidence>
<evidence type="ECO:0000313" key="8">
    <source>
        <dbReference type="Proteomes" id="UP001183604"/>
    </source>
</evidence>
<dbReference type="PANTHER" id="PTHR35333">
    <property type="entry name" value="BETA-LACTAMASE"/>
    <property type="match status" value="1"/>
</dbReference>
<organism evidence="5 7">
    <name type="scientific">Glycomyces lechevalierae</name>
    <dbReference type="NCBI Taxonomy" id="256034"/>
    <lineage>
        <taxon>Bacteria</taxon>
        <taxon>Bacillati</taxon>
        <taxon>Actinomycetota</taxon>
        <taxon>Actinomycetes</taxon>
        <taxon>Glycomycetales</taxon>
        <taxon>Glycomycetaceae</taxon>
        <taxon>Glycomyces</taxon>
    </lineage>
</organism>
<dbReference type="AlphaFoldDB" id="A0A9X3PJ48"/>
<sequence length="301" mass="32076">MIRKSEPSPRRSTPGRLTPSRRNLLRIGVPAAAVLVGGGVVATVAANAAENGTGLFGPSREDLEADLKTRIDEYLAGTGTAVEASVAIERGDMRLDYNPDQTHITASIVKAEILAMIQQYWGSVDAIPADQREELQLMITESDNDSATSLYNYLGGAAALEAAHERYGLQDTTVDAQGRWGVGWSSASDQLIITDLNLYEGVLTAEQVELGRELMGGVIEEQSWGISAAATEDETVWLKNGWDVESQLDGLWVVNSIGVLGGDGDDPVKLAVLTSGAVDDVEGIPIVEEIAKIAREVIETA</sequence>
<evidence type="ECO:0000313" key="7">
    <source>
        <dbReference type="Proteomes" id="UP001145799"/>
    </source>
</evidence>
<dbReference type="InterPro" id="IPR000871">
    <property type="entry name" value="Beta-lactam_class-A"/>
</dbReference>
<keyword evidence="4" id="KW-1133">Transmembrane helix</keyword>
<keyword evidence="4" id="KW-0812">Transmembrane</keyword>
<feature type="transmembrane region" description="Helical" evidence="4">
    <location>
        <begin position="24"/>
        <end position="46"/>
    </location>
</feature>
<dbReference type="Proteomes" id="UP001183604">
    <property type="component" value="Unassembled WGS sequence"/>
</dbReference>
<dbReference type="EMBL" id="JAVDYD010000001">
    <property type="protein sequence ID" value="MDR7338296.1"/>
    <property type="molecule type" value="Genomic_DNA"/>
</dbReference>
<gene>
    <name evidence="6" type="ORF">J2S69_002015</name>
    <name evidence="5" type="ORF">O2L01_14640</name>
</gene>
<keyword evidence="4" id="KW-0472">Membrane</keyword>
<comment type="caution">
    <text evidence="5">The sequence shown here is derived from an EMBL/GenBank/DDBJ whole genome shotgun (WGS) entry which is preliminary data.</text>
</comment>
<feature type="region of interest" description="Disordered" evidence="3">
    <location>
        <begin position="1"/>
        <end position="20"/>
    </location>
</feature>
<keyword evidence="8" id="KW-1185">Reference proteome</keyword>
<accession>A0A9X3PJ48</accession>
<dbReference type="Proteomes" id="UP001145799">
    <property type="component" value="Unassembled WGS sequence"/>
</dbReference>
<evidence type="ECO:0000313" key="5">
    <source>
        <dbReference type="EMBL" id="MDA1386230.1"/>
    </source>
</evidence>
<dbReference type="PROSITE" id="PS51318">
    <property type="entry name" value="TAT"/>
    <property type="match status" value="1"/>
</dbReference>
<dbReference type="SUPFAM" id="SSF56601">
    <property type="entry name" value="beta-lactamase/transpeptidase-like"/>
    <property type="match status" value="1"/>
</dbReference>
<dbReference type="GO" id="GO:0046677">
    <property type="term" value="P:response to antibiotic"/>
    <property type="evidence" value="ECO:0007669"/>
    <property type="project" value="InterPro"/>
</dbReference>
<dbReference type="EMBL" id="JAPZVQ010000008">
    <property type="protein sequence ID" value="MDA1386230.1"/>
    <property type="molecule type" value="Genomic_DNA"/>
</dbReference>
<reference evidence="5" key="1">
    <citation type="submission" date="2022-12" db="EMBL/GenBank/DDBJ databases">
        <title>Gycomyces niveus sp.nov., a novel actinomycete isolated from soil in Shouguang.</title>
        <authorList>
            <person name="Yang X."/>
        </authorList>
    </citation>
    <scope>NUCLEOTIDE SEQUENCE</scope>
    <source>
        <strain evidence="5">DSM 44724</strain>
    </source>
</reference>
<dbReference type="Gene3D" id="3.40.710.10">
    <property type="entry name" value="DD-peptidase/beta-lactamase superfamily"/>
    <property type="match status" value="1"/>
</dbReference>
<evidence type="ECO:0000256" key="4">
    <source>
        <dbReference type="SAM" id="Phobius"/>
    </source>
</evidence>
<reference evidence="6 8" key="2">
    <citation type="submission" date="2023-07" db="EMBL/GenBank/DDBJ databases">
        <title>Sequencing the genomes of 1000 actinobacteria strains.</title>
        <authorList>
            <person name="Klenk H.-P."/>
        </authorList>
    </citation>
    <scope>NUCLEOTIDE SEQUENCE [LARGE SCALE GENOMIC DNA]</scope>
    <source>
        <strain evidence="6 8">DSM 44724</strain>
    </source>
</reference>